<organism evidence="2 3">
    <name type="scientific">Novosphingobium organovorum</name>
    <dbReference type="NCBI Taxonomy" id="2930092"/>
    <lineage>
        <taxon>Bacteria</taxon>
        <taxon>Pseudomonadati</taxon>
        <taxon>Pseudomonadota</taxon>
        <taxon>Alphaproteobacteria</taxon>
        <taxon>Sphingomonadales</taxon>
        <taxon>Sphingomonadaceae</taxon>
        <taxon>Novosphingobium</taxon>
    </lineage>
</organism>
<name>A0ABT0BJM6_9SPHN</name>
<dbReference type="PRINTS" id="PR00081">
    <property type="entry name" value="GDHRDH"/>
</dbReference>
<dbReference type="Pfam" id="PF00106">
    <property type="entry name" value="adh_short"/>
    <property type="match status" value="1"/>
</dbReference>
<dbReference type="PANTHER" id="PTHR43658:SF8">
    <property type="entry name" value="17-BETA-HYDROXYSTEROID DEHYDROGENASE 14-RELATED"/>
    <property type="match status" value="1"/>
</dbReference>
<reference evidence="2" key="1">
    <citation type="submission" date="2022-03" db="EMBL/GenBank/DDBJ databases">
        <title>Identification of a novel bacterium isolated from mangrove sediments.</title>
        <authorList>
            <person name="Pan X."/>
        </authorList>
    </citation>
    <scope>NUCLEOTIDE SEQUENCE</scope>
    <source>
        <strain evidence="2">B1949</strain>
    </source>
</reference>
<keyword evidence="1" id="KW-0560">Oxidoreductase</keyword>
<dbReference type="InterPro" id="IPR036291">
    <property type="entry name" value="NAD(P)-bd_dom_sf"/>
</dbReference>
<dbReference type="InterPro" id="IPR002347">
    <property type="entry name" value="SDR_fam"/>
</dbReference>
<keyword evidence="3" id="KW-1185">Reference proteome</keyword>
<sequence>MDVGMGVAAVVTGGASGLGAASARALAERGVNVAVFDRNRALGEALAEEIAGLFCAVDVTDEASVEAGFAAARKAHGQERVLVNCAGVAPAARTVGRDR</sequence>
<proteinExistence type="predicted"/>
<dbReference type="PANTHER" id="PTHR43658">
    <property type="entry name" value="SHORT-CHAIN DEHYDROGENASE/REDUCTASE"/>
    <property type="match status" value="1"/>
</dbReference>
<accession>A0ABT0BJM6</accession>
<dbReference type="Proteomes" id="UP001162881">
    <property type="component" value="Unassembled WGS sequence"/>
</dbReference>
<evidence type="ECO:0000313" key="3">
    <source>
        <dbReference type="Proteomes" id="UP001162881"/>
    </source>
</evidence>
<evidence type="ECO:0000256" key="1">
    <source>
        <dbReference type="ARBA" id="ARBA00023002"/>
    </source>
</evidence>
<dbReference type="EMBL" id="JALHLF010000197">
    <property type="protein sequence ID" value="MCJ2185026.1"/>
    <property type="molecule type" value="Genomic_DNA"/>
</dbReference>
<evidence type="ECO:0000313" key="2">
    <source>
        <dbReference type="EMBL" id="MCJ2185026.1"/>
    </source>
</evidence>
<dbReference type="Gene3D" id="3.40.50.720">
    <property type="entry name" value="NAD(P)-binding Rossmann-like Domain"/>
    <property type="match status" value="1"/>
</dbReference>
<feature type="non-terminal residue" evidence="2">
    <location>
        <position position="99"/>
    </location>
</feature>
<dbReference type="SUPFAM" id="SSF51735">
    <property type="entry name" value="NAD(P)-binding Rossmann-fold domains"/>
    <property type="match status" value="1"/>
</dbReference>
<protein>
    <submittedName>
        <fullName evidence="2">SDR family NAD(P)-dependent oxidoreductase</fullName>
    </submittedName>
</protein>
<dbReference type="RefSeq" id="WP_244024405.1">
    <property type="nucleotide sequence ID" value="NZ_JALHLF010000197.1"/>
</dbReference>
<gene>
    <name evidence="2" type="ORF">MTR62_20395</name>
</gene>
<comment type="caution">
    <text evidence="2">The sequence shown here is derived from an EMBL/GenBank/DDBJ whole genome shotgun (WGS) entry which is preliminary data.</text>
</comment>